<dbReference type="Gene3D" id="2.60.40.10">
    <property type="entry name" value="Immunoglobulins"/>
    <property type="match status" value="2"/>
</dbReference>
<dbReference type="SUPFAM" id="SSF51445">
    <property type="entry name" value="(Trans)glycosidases"/>
    <property type="match status" value="1"/>
</dbReference>
<feature type="compositionally biased region" description="Polar residues" evidence="16">
    <location>
        <begin position="503"/>
        <end position="528"/>
    </location>
</feature>
<dbReference type="OrthoDB" id="9800174at2"/>
<gene>
    <name evidence="15 18" type="primary">glgB</name>
    <name evidence="18" type="ORF">FNH13_15975</name>
</gene>
<feature type="compositionally biased region" description="Basic and acidic residues" evidence="16">
    <location>
        <begin position="529"/>
        <end position="547"/>
    </location>
</feature>
<dbReference type="PANTHER" id="PTHR43651:SF3">
    <property type="entry name" value="1,4-ALPHA-GLUCAN-BRANCHING ENZYME"/>
    <property type="match status" value="1"/>
</dbReference>
<dbReference type="FunFam" id="3.20.20.80:FF:000003">
    <property type="entry name" value="1,4-alpha-glucan branching enzyme GlgB"/>
    <property type="match status" value="1"/>
</dbReference>
<dbReference type="UniPathway" id="UPA00164"/>
<evidence type="ECO:0000256" key="11">
    <source>
        <dbReference type="ARBA" id="ARBA00022840"/>
    </source>
</evidence>
<dbReference type="NCBIfam" id="NF008967">
    <property type="entry name" value="PRK12313.1"/>
    <property type="match status" value="1"/>
</dbReference>
<dbReference type="InterPro" id="IPR054169">
    <property type="entry name" value="GlgB_N"/>
</dbReference>
<comment type="similarity">
    <text evidence="4 15">Belongs to the glycosyl hydrolase 13 family. GlgB subfamily.</text>
</comment>
<evidence type="ECO:0000256" key="10">
    <source>
        <dbReference type="ARBA" id="ARBA00022777"/>
    </source>
</evidence>
<keyword evidence="13 15" id="KW-0119">Carbohydrate metabolism</keyword>
<keyword evidence="6 15" id="KW-0321">Glycogen metabolism</keyword>
<dbReference type="InterPro" id="IPR011009">
    <property type="entry name" value="Kinase-like_dom_sf"/>
</dbReference>
<comment type="catalytic activity">
    <reaction evidence="1 15">
        <text>Transfers a segment of a (1-&gt;4)-alpha-D-glucan chain to a primary hydroxy group in a similar glucan chain.</text>
        <dbReference type="EC" id="2.4.1.18"/>
    </reaction>
</comment>
<dbReference type="GO" id="GO:0005978">
    <property type="term" value="P:glycogen biosynthetic process"/>
    <property type="evidence" value="ECO:0007669"/>
    <property type="project" value="UniProtKB-UniRule"/>
</dbReference>
<evidence type="ECO:0000256" key="3">
    <source>
        <dbReference type="ARBA" id="ARBA00006219"/>
    </source>
</evidence>
<dbReference type="FunFam" id="2.60.40.10:FF:000169">
    <property type="entry name" value="1,4-alpha-glucan branching enzyme GlgB"/>
    <property type="match status" value="1"/>
</dbReference>
<keyword evidence="19" id="KW-1185">Reference proteome</keyword>
<dbReference type="RefSeq" id="WP_143784366.1">
    <property type="nucleotide sequence ID" value="NZ_CP041616.1"/>
</dbReference>
<evidence type="ECO:0000256" key="1">
    <source>
        <dbReference type="ARBA" id="ARBA00000826"/>
    </source>
</evidence>
<proteinExistence type="inferred from homology"/>
<dbReference type="InterPro" id="IPR040999">
    <property type="entry name" value="Mak_N_cap"/>
</dbReference>
<evidence type="ECO:0000313" key="18">
    <source>
        <dbReference type="EMBL" id="QDO89644.1"/>
    </source>
</evidence>
<dbReference type="GO" id="GO:0003844">
    <property type="term" value="F:1,4-alpha-glucan branching enzyme activity"/>
    <property type="evidence" value="ECO:0007669"/>
    <property type="project" value="UniProtKB-UniRule"/>
</dbReference>
<dbReference type="Proteomes" id="UP000315395">
    <property type="component" value="Chromosome"/>
</dbReference>
<dbReference type="InterPro" id="IPR013783">
    <property type="entry name" value="Ig-like_fold"/>
</dbReference>
<evidence type="ECO:0000256" key="15">
    <source>
        <dbReference type="HAMAP-Rule" id="MF_00685"/>
    </source>
</evidence>
<dbReference type="InterPro" id="IPR006047">
    <property type="entry name" value="GH13_cat_dom"/>
</dbReference>
<evidence type="ECO:0000256" key="13">
    <source>
        <dbReference type="ARBA" id="ARBA00023277"/>
    </source>
</evidence>
<evidence type="ECO:0000256" key="12">
    <source>
        <dbReference type="ARBA" id="ARBA00023056"/>
    </source>
</evidence>
<dbReference type="InterPro" id="IPR014756">
    <property type="entry name" value="Ig_E-set"/>
</dbReference>
<evidence type="ECO:0000256" key="8">
    <source>
        <dbReference type="ARBA" id="ARBA00022679"/>
    </source>
</evidence>
<evidence type="ECO:0000256" key="14">
    <source>
        <dbReference type="ARBA" id="ARBA00049067"/>
    </source>
</evidence>
<dbReference type="SUPFAM" id="SSF51011">
    <property type="entry name" value="Glycosyl hydrolase domain"/>
    <property type="match status" value="1"/>
</dbReference>
<evidence type="ECO:0000256" key="6">
    <source>
        <dbReference type="ARBA" id="ARBA00022600"/>
    </source>
</evidence>
<keyword evidence="9" id="KW-0547">Nucleotide-binding</keyword>
<dbReference type="CDD" id="cd11322">
    <property type="entry name" value="AmyAc_Glg_BE"/>
    <property type="match status" value="1"/>
</dbReference>
<sequence>MTTLSPAFSEFLPGWVASQRWFTGKGRTPLLRRVGGYQLQDPAGEVGVEVHLVVDESGPEPVTYHVPLTSRGQAAPELHTALVATTEHSELGQRWIYDGCHDPAYVQALADLMHSGSSAPGEDGTVLTGDATTVRAAGPRPVVRRSAVLVGEQSNTSIIVETGEPGQSAPVIIKVFRVLHSGENPDVAVQSALAEAGSTLVPQPVGWVTGTWHDTDGSTAQGHLAYAQEFLPGVQDAWRTVLVAAREESDFSDRARELGVATAQVHATLREAFGTEELTPQRRGALVDGLREWQQRAVEAAPELAADDEQISAVLSAADDVDWPVLQRIHGDYHLGQVLDVPDRGWVLVDFEGEPLRPLHERSLPDLALRDVAGMLRSFDYAAGSIAQDADLDRASWARSTRAAFLEGYVGESGVDLDASAPVLAALELGKALYEVVYEARNRPAWIGIPVAAVRALIGSSPSPDRAHDVASSGSTAGDNNSTPSAESDDRAPLGGLAAGASDTPQEPQVATGQPDTTGSSEEQNPSKNTREADKTPPKIGEKPLDGHEVERLMRGLHRDPHSVLGAHPHDGGITVRTLRPLAESVTVVTQGGERHPMRHETHGIWTAVLARPDIPDYRLEVSWGDGVGHLQDDPYRFLPTLGEMDRHLIGEGRHEQLWTVLGAHLRTYDGPMGQVRGTSFAVWAPNARGVHVVGDFNQWDNTAHPMRVLGESGVWEIFVPGVWEGNRYKFDITGPDGHRRLKADPMARAAEQPPSSASVVSHSWHEWQDADWMRQRAERDPHTGPMSIYEVHLGSWRQGASYRDLAEQLTSYVSQMGFTHVELMPVMQHPYAPSWGYHVTGYYAADSRFGSPDDLRYLIDRLHQAGIGVILDWVPGHFATDPWALARFDGTPIYEHPDPRRGWQNEWGSYIFDFGRPQVRNFLVANALFWLEEFHADGLRVDGVASMLYLDYSRNEGEWLPNKYGGREHLEAVALLQETNATAYRRSPGVVIIAEESTSWPGVTRSTSSGGLGFGFKWNMGWMHDSLDYIKHQPVHRQYHHHQMTFSLMYAFSEQFVLPISHDEVVHGKGSLVRKMGGNDRWQQLASLRAYLAFMWAHPGKQLLFMGQEFAQIGEWADGRSLDWWLLDQPAHVGVQHLVRDLNLTYRDTPALWELDHKSSGFQWLDADDARGNTFSFIRYGGESPAGDRPVLVAAANFSGSPREVRVGVPRPGSWRELINTDAHTYGGSGVGNLGSVQSTDQPHQGQAHSVTLTLPPLGVLWLTPEGRAAELTEPADDSDIAANHTPQEEP</sequence>
<dbReference type="Pfam" id="PF00128">
    <property type="entry name" value="Alpha-amylase"/>
    <property type="match status" value="1"/>
</dbReference>
<evidence type="ECO:0000256" key="16">
    <source>
        <dbReference type="SAM" id="MobiDB-lite"/>
    </source>
</evidence>
<dbReference type="Gene3D" id="2.60.40.1180">
    <property type="entry name" value="Golgi alpha-mannosidase II"/>
    <property type="match status" value="1"/>
</dbReference>
<dbReference type="NCBIfam" id="TIGR01515">
    <property type="entry name" value="branching_enzym"/>
    <property type="match status" value="1"/>
</dbReference>
<dbReference type="InterPro" id="IPR006407">
    <property type="entry name" value="GlgB"/>
</dbReference>
<dbReference type="Gene3D" id="3.90.1200.10">
    <property type="match status" value="1"/>
</dbReference>
<comment type="pathway">
    <text evidence="2 15">Glycan biosynthesis; glycogen biosynthesis.</text>
</comment>
<dbReference type="EMBL" id="CP041616">
    <property type="protein sequence ID" value="QDO89644.1"/>
    <property type="molecule type" value="Genomic_DNA"/>
</dbReference>
<dbReference type="Gene3D" id="3.20.20.80">
    <property type="entry name" value="Glycosidases"/>
    <property type="match status" value="1"/>
</dbReference>
<dbReference type="GO" id="GO:0016301">
    <property type="term" value="F:kinase activity"/>
    <property type="evidence" value="ECO:0007669"/>
    <property type="project" value="UniProtKB-KW"/>
</dbReference>
<dbReference type="InterPro" id="IPR006048">
    <property type="entry name" value="A-amylase/branching_C"/>
</dbReference>
<feature type="active site" description="Nucleophile" evidence="15">
    <location>
        <position position="943"/>
    </location>
</feature>
<dbReference type="GO" id="GO:0005524">
    <property type="term" value="F:ATP binding"/>
    <property type="evidence" value="ECO:0007669"/>
    <property type="project" value="UniProtKB-KW"/>
</dbReference>
<organism evidence="18 19">
    <name type="scientific">Ornithinimicrobium ciconiae</name>
    <dbReference type="NCBI Taxonomy" id="2594265"/>
    <lineage>
        <taxon>Bacteria</taxon>
        <taxon>Bacillati</taxon>
        <taxon>Actinomycetota</taxon>
        <taxon>Actinomycetes</taxon>
        <taxon>Micrococcales</taxon>
        <taxon>Ornithinimicrobiaceae</taxon>
        <taxon>Ornithinimicrobium</taxon>
    </lineage>
</organism>
<comment type="subunit">
    <text evidence="5 15">Monomer.</text>
</comment>
<dbReference type="CDD" id="cd02855">
    <property type="entry name" value="E_set_GBE_prok_N"/>
    <property type="match status" value="1"/>
</dbReference>
<feature type="compositionally biased region" description="Polar residues" evidence="16">
    <location>
        <begin position="472"/>
        <end position="486"/>
    </location>
</feature>
<dbReference type="Pfam" id="PF22019">
    <property type="entry name" value="GlgB_N"/>
    <property type="match status" value="1"/>
</dbReference>
<dbReference type="GO" id="GO:0043169">
    <property type="term" value="F:cation binding"/>
    <property type="evidence" value="ECO:0007669"/>
    <property type="project" value="InterPro"/>
</dbReference>
<dbReference type="InterPro" id="IPR044143">
    <property type="entry name" value="GlgB_N_E_set_prok"/>
</dbReference>
<dbReference type="SMART" id="SM00642">
    <property type="entry name" value="Aamy"/>
    <property type="match status" value="1"/>
</dbReference>
<evidence type="ECO:0000256" key="5">
    <source>
        <dbReference type="ARBA" id="ARBA00011245"/>
    </source>
</evidence>
<evidence type="ECO:0000313" key="19">
    <source>
        <dbReference type="Proteomes" id="UP000315395"/>
    </source>
</evidence>
<feature type="region of interest" description="Disordered" evidence="16">
    <location>
        <begin position="461"/>
        <end position="547"/>
    </location>
</feature>
<feature type="region of interest" description="Disordered" evidence="16">
    <location>
        <begin position="1271"/>
        <end position="1292"/>
    </location>
</feature>
<comment type="function">
    <text evidence="15">Catalyzes the formation of the alpha-1,6-glucosidic linkages in glycogen by scission of a 1,4-alpha-linked oligosaccharide from growing alpha-1,4-glucan chains and the subsequent attachment of the oligosaccharide to the alpha-1,6 position.</text>
</comment>
<comment type="catalytic activity">
    <reaction evidence="14">
        <text>D-maltose + ATP = alpha-maltose 1-phosphate + ADP + H(+)</text>
        <dbReference type="Rhea" id="RHEA:31915"/>
        <dbReference type="ChEBI" id="CHEBI:15378"/>
        <dbReference type="ChEBI" id="CHEBI:17306"/>
        <dbReference type="ChEBI" id="CHEBI:30616"/>
        <dbReference type="ChEBI" id="CHEBI:63576"/>
        <dbReference type="ChEBI" id="CHEBI:456216"/>
        <dbReference type="EC" id="2.7.1.175"/>
    </reaction>
</comment>
<dbReference type="GO" id="GO:0005829">
    <property type="term" value="C:cytosol"/>
    <property type="evidence" value="ECO:0007669"/>
    <property type="project" value="TreeGrafter"/>
</dbReference>
<evidence type="ECO:0000259" key="17">
    <source>
        <dbReference type="SMART" id="SM00642"/>
    </source>
</evidence>
<dbReference type="InterPro" id="IPR013780">
    <property type="entry name" value="Glyco_hydro_b"/>
</dbReference>
<keyword evidence="12 15" id="KW-0320">Glycogen biosynthesis</keyword>
<dbReference type="EC" id="2.4.1.18" evidence="15"/>
<evidence type="ECO:0000256" key="2">
    <source>
        <dbReference type="ARBA" id="ARBA00004964"/>
    </source>
</evidence>
<keyword evidence="11" id="KW-0067">ATP-binding</keyword>
<comment type="similarity">
    <text evidence="3">Belongs to the aminoglycoside phosphotransferase family.</text>
</comment>
<dbReference type="SUPFAM" id="SSF81296">
    <property type="entry name" value="E set domains"/>
    <property type="match status" value="1"/>
</dbReference>
<dbReference type="HAMAP" id="MF_00685">
    <property type="entry name" value="GlgB"/>
    <property type="match status" value="1"/>
</dbReference>
<keyword evidence="10" id="KW-0418">Kinase</keyword>
<dbReference type="InterPro" id="IPR004193">
    <property type="entry name" value="Glyco_hydro_13_N"/>
</dbReference>
<dbReference type="InterPro" id="IPR017853">
    <property type="entry name" value="GH"/>
</dbReference>
<dbReference type="PANTHER" id="PTHR43651">
    <property type="entry name" value="1,4-ALPHA-GLUCAN-BRANCHING ENZYME"/>
    <property type="match status" value="1"/>
</dbReference>
<keyword evidence="8 15" id="KW-0808">Transferase</keyword>
<dbReference type="SUPFAM" id="SSF56112">
    <property type="entry name" value="Protein kinase-like (PK-like)"/>
    <property type="match status" value="1"/>
</dbReference>
<feature type="domain" description="Glycosyl hydrolase family 13 catalytic" evidence="17">
    <location>
        <begin position="791"/>
        <end position="1133"/>
    </location>
</feature>
<evidence type="ECO:0000256" key="4">
    <source>
        <dbReference type="ARBA" id="ARBA00009000"/>
    </source>
</evidence>
<protein>
    <recommendedName>
        <fullName evidence="15">1,4-alpha-glucan branching enzyme GlgB</fullName>
        <ecNumber evidence="15">2.4.1.18</ecNumber>
    </recommendedName>
    <alternativeName>
        <fullName evidence="15">1,4-alpha-D-glucan:1,4-alpha-D-glucan 6-glucosyl-transferase</fullName>
    </alternativeName>
    <alternativeName>
        <fullName evidence="15">Alpha-(1-&gt;4)-glucan branching enzyme</fullName>
    </alternativeName>
    <alternativeName>
        <fullName evidence="15">Glycogen branching enzyme</fullName>
        <shortName evidence="15">BE</shortName>
    </alternativeName>
</protein>
<accession>A0A516GDP0</accession>
<evidence type="ECO:0000256" key="9">
    <source>
        <dbReference type="ARBA" id="ARBA00022741"/>
    </source>
</evidence>
<dbReference type="Pfam" id="PF18085">
    <property type="entry name" value="Mak_N_cap"/>
    <property type="match status" value="1"/>
</dbReference>
<dbReference type="Pfam" id="PF02922">
    <property type="entry name" value="CBM_48"/>
    <property type="match status" value="1"/>
</dbReference>
<evidence type="ECO:0000256" key="7">
    <source>
        <dbReference type="ARBA" id="ARBA00022676"/>
    </source>
</evidence>
<dbReference type="KEGG" id="orz:FNH13_15975"/>
<dbReference type="FunFam" id="2.60.40.1180:FF:000002">
    <property type="entry name" value="1,4-alpha-glucan branching enzyme GlgB"/>
    <property type="match status" value="1"/>
</dbReference>
<name>A0A516GDP0_9MICO</name>
<dbReference type="GO" id="GO:0004553">
    <property type="term" value="F:hydrolase activity, hydrolyzing O-glycosyl compounds"/>
    <property type="evidence" value="ECO:0007669"/>
    <property type="project" value="InterPro"/>
</dbReference>
<keyword evidence="7 15" id="KW-0328">Glycosyltransferase</keyword>
<feature type="active site" description="Proton donor" evidence="15">
    <location>
        <position position="996"/>
    </location>
</feature>
<dbReference type="Pfam" id="PF02806">
    <property type="entry name" value="Alpha-amylase_C"/>
    <property type="match status" value="1"/>
</dbReference>
<dbReference type="NCBIfam" id="NF003811">
    <property type="entry name" value="PRK05402.1"/>
    <property type="match status" value="1"/>
</dbReference>
<reference evidence="18 19" key="1">
    <citation type="submission" date="2019-07" db="EMBL/GenBank/DDBJ databases">
        <title>complete genome sequencing of Ornithinimicrobium sp. H23M54.</title>
        <authorList>
            <person name="Bae J.-W."/>
            <person name="Lee S.-Y."/>
        </authorList>
    </citation>
    <scope>NUCLEOTIDE SEQUENCE [LARGE SCALE GENOMIC DNA]</scope>
    <source>
        <strain evidence="18 19">H23M54</strain>
    </source>
</reference>